<keyword evidence="5" id="KW-0391">Immunity</keyword>
<dbReference type="CDD" id="cd19769">
    <property type="entry name" value="Bbox2_TRIM16-like"/>
    <property type="match status" value="1"/>
</dbReference>
<dbReference type="PROSITE" id="PS50188">
    <property type="entry name" value="B302_SPRY"/>
    <property type="match status" value="1"/>
</dbReference>
<dbReference type="PRINTS" id="PR01407">
    <property type="entry name" value="BUTYPHLNCDUF"/>
</dbReference>
<accession>A0AAV6G787</accession>
<dbReference type="Pfam" id="PF25600">
    <property type="entry name" value="TRIM_CC"/>
    <property type="match status" value="1"/>
</dbReference>
<evidence type="ECO:0000256" key="1">
    <source>
        <dbReference type="ARBA" id="ARBA00022588"/>
    </source>
</evidence>
<dbReference type="Proteomes" id="UP000823561">
    <property type="component" value="Chromosome 16"/>
</dbReference>
<dbReference type="InterPro" id="IPR043136">
    <property type="entry name" value="B30.2/SPRY_sf"/>
</dbReference>
<comment type="caution">
    <text evidence="11">The sequence shown here is derived from an EMBL/GenBank/DDBJ whole genome shotgun (WGS) entry which is preliminary data.</text>
</comment>
<dbReference type="GO" id="GO:0008270">
    <property type="term" value="F:zinc ion binding"/>
    <property type="evidence" value="ECO:0007669"/>
    <property type="project" value="UniProtKB-KW"/>
</dbReference>
<dbReference type="PROSITE" id="PS50119">
    <property type="entry name" value="ZF_BBOX"/>
    <property type="match status" value="1"/>
</dbReference>
<dbReference type="Gene3D" id="3.30.40.10">
    <property type="entry name" value="Zinc/RING finger domain, C3HC4 (zinc finger)"/>
    <property type="match status" value="1"/>
</dbReference>
<dbReference type="SUPFAM" id="SSF57850">
    <property type="entry name" value="RING/U-box"/>
    <property type="match status" value="1"/>
</dbReference>
<evidence type="ECO:0000313" key="11">
    <source>
        <dbReference type="EMBL" id="KAG5268481.1"/>
    </source>
</evidence>
<feature type="domain" description="B box-type" evidence="9">
    <location>
        <begin position="149"/>
        <end position="189"/>
    </location>
</feature>
<dbReference type="PANTHER" id="PTHR25465:SF5">
    <property type="entry name" value="E3 UBIQUITIN_ISG15 LIGASE TRIM25-RELATED"/>
    <property type="match status" value="1"/>
</dbReference>
<name>A0AAV6G787_9TELE</name>
<dbReference type="PROSITE" id="PS50089">
    <property type="entry name" value="ZF_RING_2"/>
    <property type="match status" value="1"/>
</dbReference>
<proteinExistence type="predicted"/>
<keyword evidence="2" id="KW-0479">Metal-binding</keyword>
<reference evidence="11" key="1">
    <citation type="submission" date="2020-10" db="EMBL/GenBank/DDBJ databases">
        <title>Chromosome-scale genome assembly of the Allis shad, Alosa alosa.</title>
        <authorList>
            <person name="Margot Z."/>
            <person name="Christophe K."/>
            <person name="Cabau C."/>
            <person name="Louis A."/>
            <person name="Berthelot C."/>
            <person name="Parey E."/>
            <person name="Roest Crollius H."/>
            <person name="Montfort J."/>
            <person name="Robinson-Rechavi M."/>
            <person name="Bucao C."/>
            <person name="Bouchez O."/>
            <person name="Gislard M."/>
            <person name="Lluch J."/>
            <person name="Milhes M."/>
            <person name="Lampietro C."/>
            <person name="Lopez Roques C."/>
            <person name="Donnadieu C."/>
            <person name="Braasch I."/>
            <person name="Desvignes T."/>
            <person name="Postlethwait J."/>
            <person name="Bobe J."/>
            <person name="Guiguen Y."/>
        </authorList>
    </citation>
    <scope>NUCLEOTIDE SEQUENCE</scope>
    <source>
        <strain evidence="11">M-15738</strain>
        <tissue evidence="11">Blood</tissue>
    </source>
</reference>
<dbReference type="SMART" id="SM00184">
    <property type="entry name" value="RING"/>
    <property type="match status" value="1"/>
</dbReference>
<dbReference type="InterPro" id="IPR013320">
    <property type="entry name" value="ConA-like_dom_sf"/>
</dbReference>
<dbReference type="SUPFAM" id="SSF57845">
    <property type="entry name" value="B-box zinc-binding domain"/>
    <property type="match status" value="1"/>
</dbReference>
<organism evidence="11 12">
    <name type="scientific">Alosa alosa</name>
    <name type="common">allis shad</name>
    <dbReference type="NCBI Taxonomy" id="278164"/>
    <lineage>
        <taxon>Eukaryota</taxon>
        <taxon>Metazoa</taxon>
        <taxon>Chordata</taxon>
        <taxon>Craniata</taxon>
        <taxon>Vertebrata</taxon>
        <taxon>Euteleostomi</taxon>
        <taxon>Actinopterygii</taxon>
        <taxon>Neopterygii</taxon>
        <taxon>Teleostei</taxon>
        <taxon>Clupei</taxon>
        <taxon>Clupeiformes</taxon>
        <taxon>Clupeoidei</taxon>
        <taxon>Clupeidae</taxon>
        <taxon>Alosa</taxon>
    </lineage>
</organism>
<dbReference type="SMART" id="SM00589">
    <property type="entry name" value="PRY"/>
    <property type="match status" value="1"/>
</dbReference>
<dbReference type="GO" id="GO:0005737">
    <property type="term" value="C:cytoplasm"/>
    <property type="evidence" value="ECO:0007669"/>
    <property type="project" value="UniProtKB-ARBA"/>
</dbReference>
<keyword evidence="12" id="KW-1185">Reference proteome</keyword>
<dbReference type="Gene3D" id="4.10.830.40">
    <property type="match status" value="1"/>
</dbReference>
<dbReference type="InterPro" id="IPR000315">
    <property type="entry name" value="Znf_B-box"/>
</dbReference>
<dbReference type="InterPro" id="IPR013083">
    <property type="entry name" value="Znf_RING/FYVE/PHD"/>
</dbReference>
<dbReference type="Pfam" id="PF00643">
    <property type="entry name" value="zf-B_box"/>
    <property type="match status" value="1"/>
</dbReference>
<evidence type="ECO:0000256" key="6">
    <source>
        <dbReference type="PROSITE-ProRule" id="PRU00024"/>
    </source>
</evidence>
<protein>
    <recommendedName>
        <fullName evidence="13">Tripartite motif-containing protein 16-like</fullName>
    </recommendedName>
</protein>
<dbReference type="InterPro" id="IPR001841">
    <property type="entry name" value="Znf_RING"/>
</dbReference>
<feature type="coiled-coil region" evidence="7">
    <location>
        <begin position="262"/>
        <end position="299"/>
    </location>
</feature>
<dbReference type="Pfam" id="PF15227">
    <property type="entry name" value="zf-C3HC4_4"/>
    <property type="match status" value="1"/>
</dbReference>
<evidence type="ECO:0000256" key="3">
    <source>
        <dbReference type="ARBA" id="ARBA00022771"/>
    </source>
</evidence>
<keyword evidence="4" id="KW-0862">Zinc</keyword>
<evidence type="ECO:0000259" key="10">
    <source>
        <dbReference type="PROSITE" id="PS50188"/>
    </source>
</evidence>
<dbReference type="GO" id="GO:0045087">
    <property type="term" value="P:innate immune response"/>
    <property type="evidence" value="ECO:0007669"/>
    <property type="project" value="UniProtKB-KW"/>
</dbReference>
<dbReference type="InterPro" id="IPR058030">
    <property type="entry name" value="TRIM8/14/16/25/29/45/65_CC"/>
</dbReference>
<evidence type="ECO:0000259" key="9">
    <source>
        <dbReference type="PROSITE" id="PS50119"/>
    </source>
</evidence>
<dbReference type="InterPro" id="IPR051051">
    <property type="entry name" value="E3_ubiq-ligase_TRIM/RNF"/>
</dbReference>
<feature type="coiled-coil region" evidence="7">
    <location>
        <begin position="204"/>
        <end position="238"/>
    </location>
</feature>
<dbReference type="SMART" id="SM00336">
    <property type="entry name" value="BBOX"/>
    <property type="match status" value="1"/>
</dbReference>
<evidence type="ECO:0000313" key="12">
    <source>
        <dbReference type="Proteomes" id="UP000823561"/>
    </source>
</evidence>
<dbReference type="AlphaFoldDB" id="A0AAV6G787"/>
<dbReference type="Pfam" id="PF00622">
    <property type="entry name" value="SPRY"/>
    <property type="match status" value="1"/>
</dbReference>
<gene>
    <name evidence="11" type="ORF">AALO_G00213050</name>
</gene>
<dbReference type="PANTHER" id="PTHR25465">
    <property type="entry name" value="B-BOX DOMAIN CONTAINING"/>
    <property type="match status" value="1"/>
</dbReference>
<dbReference type="InterPro" id="IPR003877">
    <property type="entry name" value="SPRY_dom"/>
</dbReference>
<evidence type="ECO:0000256" key="5">
    <source>
        <dbReference type="ARBA" id="ARBA00022859"/>
    </source>
</evidence>
<dbReference type="CDD" id="cd16040">
    <property type="entry name" value="SPRY_PRY_SNTX"/>
    <property type="match status" value="1"/>
</dbReference>
<evidence type="ECO:0000256" key="4">
    <source>
        <dbReference type="ARBA" id="ARBA00022833"/>
    </source>
</evidence>
<feature type="domain" description="RING-type" evidence="8">
    <location>
        <begin position="15"/>
        <end position="58"/>
    </location>
</feature>
<dbReference type="InterPro" id="IPR003879">
    <property type="entry name" value="Butyrophylin_SPRY"/>
</dbReference>
<dbReference type="Gene3D" id="2.60.120.920">
    <property type="match status" value="1"/>
</dbReference>
<evidence type="ECO:0000256" key="7">
    <source>
        <dbReference type="SAM" id="Coils"/>
    </source>
</evidence>
<dbReference type="SMART" id="SM00449">
    <property type="entry name" value="SPRY"/>
    <property type="match status" value="1"/>
</dbReference>
<dbReference type="Gene3D" id="3.30.160.60">
    <property type="entry name" value="Classic Zinc Finger"/>
    <property type="match status" value="1"/>
</dbReference>
<dbReference type="SUPFAM" id="SSF49899">
    <property type="entry name" value="Concanavalin A-like lectins/glucanases"/>
    <property type="match status" value="1"/>
</dbReference>
<dbReference type="InterPro" id="IPR001870">
    <property type="entry name" value="B30.2/SPRY"/>
</dbReference>
<evidence type="ECO:0008006" key="13">
    <source>
        <dbReference type="Google" id="ProtNLM"/>
    </source>
</evidence>
<keyword evidence="3 6" id="KW-0863">Zinc-finger</keyword>
<keyword evidence="7" id="KW-0175">Coiled coil</keyword>
<dbReference type="InterPro" id="IPR006574">
    <property type="entry name" value="PRY"/>
</dbReference>
<evidence type="ECO:0000259" key="8">
    <source>
        <dbReference type="PROSITE" id="PS50089"/>
    </source>
</evidence>
<feature type="domain" description="B30.2/SPRY" evidence="10">
    <location>
        <begin position="362"/>
        <end position="554"/>
    </location>
</feature>
<sequence>MAAVIDLWTQEHFNCPICLDLLKDPVTLPCGHSFCMDCTTGCLNQEDQKRVYSCPQCRQTFTSRPILGRNTMLAEVVDKLRIMGLQAAPPAHCYAGPGDVECDVCTGRKRKSVKSCLVCLSSYCETHLRVHNDLNPGKKHKVIDATGNLQDLICSQHDKLLEVYCRTDQKCICVLCAMDEHKQHDTVAATTQRTVKQRQLQELMLKVQWQIQEKVKELKELRQDVKNLKISAQAVVVESERIFTEMIRSVERRHFEVIELIRDQERAEASRVEELMGKLEQEIAELKKSETDLEQLSHTEDHILFLLGFPSLSPPSESMIGDIVHVNEDLCFEVVMKNIYFLKEQIEHFCSLGVGQMSGKDFQVPTTESKTREHFLTYSSHLQLDLNTVHRNLCLGRQTTEVFYCGTVQLYPDNPERFDCWQQVLCRKGLTGRCYWEAEWSESGLWGGYTAVSYKGIHRKGGGNESRFGHNNQSWSLHHSPNKCSFLHDKTETELPPVISCSRIGVFVDHKAGILSFYCVSDTMILLHKVQTKFTQPLYPGFWVPVGSQVKLSF</sequence>
<dbReference type="Pfam" id="PF13765">
    <property type="entry name" value="PRY"/>
    <property type="match status" value="1"/>
</dbReference>
<evidence type="ECO:0000256" key="2">
    <source>
        <dbReference type="ARBA" id="ARBA00022723"/>
    </source>
</evidence>
<dbReference type="EMBL" id="JADWDJ010000016">
    <property type="protein sequence ID" value="KAG5268481.1"/>
    <property type="molecule type" value="Genomic_DNA"/>
</dbReference>
<keyword evidence="1" id="KW-0399">Innate immunity</keyword>